<dbReference type="SUPFAM" id="SSF48208">
    <property type="entry name" value="Six-hairpin glycosidases"/>
    <property type="match status" value="1"/>
</dbReference>
<dbReference type="Proteomes" id="UP001499951">
    <property type="component" value="Unassembled WGS sequence"/>
</dbReference>
<dbReference type="RefSeq" id="WP_166936214.1">
    <property type="nucleotide sequence ID" value="NZ_BAAADD010000007.1"/>
</dbReference>
<feature type="domain" description="Mannosylglycerate hydrolase MGH1-like glycoside hydrolase" evidence="2">
    <location>
        <begin position="292"/>
        <end position="599"/>
    </location>
</feature>
<name>A0ABP3Q2N2_9PROT</name>
<protein>
    <submittedName>
        <fullName evidence="3">Amylo-alpha-1,6-glucosidase</fullName>
    </submittedName>
</protein>
<evidence type="ECO:0000259" key="2">
    <source>
        <dbReference type="Pfam" id="PF22422"/>
    </source>
</evidence>
<dbReference type="InterPro" id="IPR008928">
    <property type="entry name" value="6-hairpin_glycosidase_sf"/>
</dbReference>
<evidence type="ECO:0000313" key="4">
    <source>
        <dbReference type="Proteomes" id="UP001499951"/>
    </source>
</evidence>
<dbReference type="Pfam" id="PF22422">
    <property type="entry name" value="MGH1-like_GH"/>
    <property type="match status" value="1"/>
</dbReference>
<dbReference type="Gene3D" id="1.50.10.10">
    <property type="match status" value="1"/>
</dbReference>
<gene>
    <name evidence="3" type="ORF">GCM10008942_27890</name>
</gene>
<sequence length="711" mass="79105">MSSQPQPHAEHLRPDPPPRLRLFSLKDGDMFVVTDSVGDISGLGDGLFRNDTRILSYLQFRADGMKPVVLNTARSRDNVFLTAHLVNRPLGGHSETGNVHIERTKLLWNGTLYERVTCTNYGSADAEVPMMLRFAADFADIFEVRGTTRHRHGALQRRINGDDQVLLIYEGLDHVVRTTSVSFSEPPQQLTLDEAHFLVHLKPRGRHAIYIEYGIDRSARPDRDRYRAAAAAACKAMRENTRRGGRLKSSGLRFNDWIERSRNDLALLTTEMETGPFPYAGIPWFSTAFGRDSIITALQTLWLDPQLARGVLRFLARNQATETSSFQDSEPGKIMHETRKGEMTALNELPFGQYYGGVDTTPLFLMLVSAYAERTGDLTTVDALWPSVEAALGWIEQMQARFGNGLLSYQRGEKSGLANQGWKDSEDSIFHADGTMAQGPIALVEVQGYAYAAFRGMARLAERRGDRDTAAKWNERANTLRQTVESRFWSERLGTYGIALDGEGRLCEVRTSNPGHLLFSGLPEFSRARKVTMGFLTPAFDSGWGIRTLASTEANFNPMSYHNGSVWPHDTGLCVAGMARYGERAACVRLLNQMFEAAGHFGMQLPELFCGFARRPGEPPVHYPVACLPQAWAAGAPFMLLQACLGVQVDGWAKAVTVERPWLPPHVNKLSVSNIAVGDQVITLKFERLADHVVVSSDAALHHDVPVMLRL</sequence>
<keyword evidence="4" id="KW-1185">Reference proteome</keyword>
<dbReference type="Pfam" id="PF14742">
    <property type="entry name" value="GDE_N_bis"/>
    <property type="match status" value="1"/>
</dbReference>
<evidence type="ECO:0000259" key="1">
    <source>
        <dbReference type="Pfam" id="PF14742"/>
    </source>
</evidence>
<proteinExistence type="predicted"/>
<evidence type="ECO:0000313" key="3">
    <source>
        <dbReference type="EMBL" id="GAA0577424.1"/>
    </source>
</evidence>
<organism evidence="3 4">
    <name type="scientific">Rhizomicrobium electricum</name>
    <dbReference type="NCBI Taxonomy" id="480070"/>
    <lineage>
        <taxon>Bacteria</taxon>
        <taxon>Pseudomonadati</taxon>
        <taxon>Pseudomonadota</taxon>
        <taxon>Alphaproteobacteria</taxon>
        <taxon>Micropepsales</taxon>
        <taxon>Micropepsaceae</taxon>
        <taxon>Rhizomicrobium</taxon>
    </lineage>
</organism>
<dbReference type="InterPro" id="IPR012341">
    <property type="entry name" value="6hp_glycosidase-like_sf"/>
</dbReference>
<comment type="caution">
    <text evidence="3">The sequence shown here is derived from an EMBL/GenBank/DDBJ whole genome shotgun (WGS) entry which is preliminary data.</text>
</comment>
<feature type="domain" description="Putative glycogen debranching enzyme N-terminal" evidence="1">
    <location>
        <begin position="25"/>
        <end position="211"/>
    </location>
</feature>
<dbReference type="InterPro" id="IPR032856">
    <property type="entry name" value="GDE_N_bis"/>
</dbReference>
<accession>A0ABP3Q2N2</accession>
<reference evidence="4" key="1">
    <citation type="journal article" date="2019" name="Int. J. Syst. Evol. Microbiol.">
        <title>The Global Catalogue of Microorganisms (GCM) 10K type strain sequencing project: providing services to taxonomists for standard genome sequencing and annotation.</title>
        <authorList>
            <consortium name="The Broad Institute Genomics Platform"/>
            <consortium name="The Broad Institute Genome Sequencing Center for Infectious Disease"/>
            <person name="Wu L."/>
            <person name="Ma J."/>
        </authorList>
    </citation>
    <scope>NUCLEOTIDE SEQUENCE [LARGE SCALE GENOMIC DNA]</scope>
    <source>
        <strain evidence="4">JCM 15089</strain>
    </source>
</reference>
<dbReference type="EMBL" id="BAAADD010000007">
    <property type="protein sequence ID" value="GAA0577424.1"/>
    <property type="molecule type" value="Genomic_DNA"/>
</dbReference>
<dbReference type="InterPro" id="IPR054491">
    <property type="entry name" value="MGH1-like_GH"/>
</dbReference>